<feature type="compositionally biased region" description="Basic and acidic residues" evidence="1">
    <location>
        <begin position="73"/>
        <end position="85"/>
    </location>
</feature>
<reference evidence="3" key="1">
    <citation type="submission" date="2017-04" db="EMBL/GenBank/DDBJ databases">
        <title>Plasmodium gonderi genome.</title>
        <authorList>
            <person name="Arisue N."/>
            <person name="Honma H."/>
            <person name="Kawai S."/>
            <person name="Tougan T."/>
            <person name="Tanabe K."/>
            <person name="Horii T."/>
        </authorList>
    </citation>
    <scope>NUCLEOTIDE SEQUENCE [LARGE SCALE GENOMIC DNA]</scope>
    <source>
        <strain evidence="3">ATCC 30045</strain>
    </source>
</reference>
<dbReference type="OrthoDB" id="445594at2759"/>
<dbReference type="RefSeq" id="XP_028543557.1">
    <property type="nucleotide sequence ID" value="XM_028687756.1"/>
</dbReference>
<keyword evidence="3" id="KW-1185">Reference proteome</keyword>
<feature type="region of interest" description="Disordered" evidence="1">
    <location>
        <begin position="58"/>
        <end position="106"/>
    </location>
</feature>
<feature type="region of interest" description="Disordered" evidence="1">
    <location>
        <begin position="282"/>
        <end position="397"/>
    </location>
</feature>
<comment type="caution">
    <text evidence="2">The sequence shown here is derived from an EMBL/GenBank/DDBJ whole genome shotgun (WGS) entry which is preliminary data.</text>
</comment>
<dbReference type="GeneID" id="39747686"/>
<evidence type="ECO:0000313" key="2">
    <source>
        <dbReference type="EMBL" id="GAW80968.1"/>
    </source>
</evidence>
<evidence type="ECO:0000313" key="3">
    <source>
        <dbReference type="Proteomes" id="UP000195521"/>
    </source>
</evidence>
<organism evidence="2 3">
    <name type="scientific">Plasmodium gonderi</name>
    <dbReference type="NCBI Taxonomy" id="77519"/>
    <lineage>
        <taxon>Eukaryota</taxon>
        <taxon>Sar</taxon>
        <taxon>Alveolata</taxon>
        <taxon>Apicomplexa</taxon>
        <taxon>Aconoidasida</taxon>
        <taxon>Haemosporida</taxon>
        <taxon>Plasmodiidae</taxon>
        <taxon>Plasmodium</taxon>
        <taxon>Plasmodium (Plasmodium)</taxon>
    </lineage>
</organism>
<protein>
    <recommendedName>
        <fullName evidence="4">W2 domain-containing protein</fullName>
    </recommendedName>
</protein>
<feature type="compositionally biased region" description="Basic and acidic residues" evidence="1">
    <location>
        <begin position="288"/>
        <end position="393"/>
    </location>
</feature>
<feature type="region of interest" description="Disordered" evidence="1">
    <location>
        <begin position="749"/>
        <end position="772"/>
    </location>
</feature>
<gene>
    <name evidence="2" type="ORF">PGO_091680</name>
</gene>
<dbReference type="Proteomes" id="UP000195521">
    <property type="component" value="Unassembled WGS sequence"/>
</dbReference>
<accession>A0A1Y1JH35</accession>
<sequence length="792" mass="92746">MAKKKKQIHLNIIDFQKYYQKDELTIEPKFPEPKRAEEKRKKIFEQNEFVQNIEWRTLDEEGKNNQHNQNVNGREENRNKNKQEGNDVDFSNVRNKKENDVDFSNVRNKKENDVDFSIVRNKKENDVDFSNVRTPQNKDIDFSNVRGRREDDIDFANLRIQKKENDVNFSNVRSKREDDVDFSNVRSKREDDVDFSNVRSKREDDVDFSNVRSKRENDLDFANLRTQKKDDLDFSNVRSKRDNQINFSNLRTQNNIDEAIKEKSTASEKPYYLRRLEELRKKKNMQGKAKEDSAAGRLNGDAKETEAKEAEVKETEVKDEEAKEAGAKAAKEEEAKAAKEEEAKVAKEEEAKAAKEEEAKAAKEEEAKAAKEEEAKAAKEEEAKAAKEGEGGAKKKFVPKRVIMYQQELKEKEERNLRMLEEQKKQRELKLQLLKNANQGSSTFIPTAKLLYMQAQKEGNQNEVKHDEALMDGKKEDAKGKIPKLETTRGGSTPQIGSTNEVRKSATLLKKRNNVEHNKSTKSIFEEIAEKTENAKIVEKLDIEEIAKKRREELYKKQLEKITKKNEENEKYNSVYKHDLNNIKTFYLQIKDKIVENHFFSQEESIQLCSSLKTDQCNYMESHVPIFVAIVIFILSLPQNCADEVYLERAMNLKNLFLHLKQNSKVDNHDEYILNDVVKICDELKYPHLSDETSLVEAAFDSLLFSRIIPKDSFIKWFEEDNPDSELKSKAMLQLIYWHKWLTENEPEDIDDAEELEPEYEEQQDKEINNEEDIQENLPKSYLFKKIKKKIF</sequence>
<name>A0A1Y1JH35_PLAGO</name>
<dbReference type="OMA" id="PKRVIMY"/>
<feature type="compositionally biased region" description="Acidic residues" evidence="1">
    <location>
        <begin position="749"/>
        <end position="762"/>
    </location>
</feature>
<proteinExistence type="predicted"/>
<evidence type="ECO:0008006" key="4">
    <source>
        <dbReference type="Google" id="ProtNLM"/>
    </source>
</evidence>
<dbReference type="EMBL" id="BDQF01000010">
    <property type="protein sequence ID" value="GAW80968.1"/>
    <property type="molecule type" value="Genomic_DNA"/>
</dbReference>
<evidence type="ECO:0000256" key="1">
    <source>
        <dbReference type="SAM" id="MobiDB-lite"/>
    </source>
</evidence>
<dbReference type="AlphaFoldDB" id="A0A1Y1JH35"/>
<dbReference type="Gene3D" id="1.25.40.180">
    <property type="match status" value="1"/>
</dbReference>